<dbReference type="InterPro" id="IPR013196">
    <property type="entry name" value="HTH_11"/>
</dbReference>
<dbReference type="PANTHER" id="PTHR30185">
    <property type="entry name" value="CRYPTIC BETA-GLUCOSIDE BGL OPERON ANTITERMINATOR"/>
    <property type="match status" value="1"/>
</dbReference>
<evidence type="ECO:0000259" key="4">
    <source>
        <dbReference type="PROSITE" id="PS51099"/>
    </source>
</evidence>
<dbReference type="Pfam" id="PF08279">
    <property type="entry name" value="HTH_11"/>
    <property type="match status" value="1"/>
</dbReference>
<dbReference type="PROSITE" id="PS51094">
    <property type="entry name" value="PTS_EIIA_TYPE_2"/>
    <property type="match status" value="1"/>
</dbReference>
<reference evidence="6 7" key="1">
    <citation type="submission" date="2021-06" db="EMBL/GenBank/DDBJ databases">
        <authorList>
            <person name="Sun Q."/>
            <person name="Li D."/>
        </authorList>
    </citation>
    <scope>NUCLEOTIDE SEQUENCE [LARGE SCALE GENOMIC DNA]</scope>
    <source>
        <strain evidence="6 7">MSJ-4</strain>
    </source>
</reference>
<keyword evidence="2" id="KW-0804">Transcription</keyword>
<evidence type="ECO:0000313" key="6">
    <source>
        <dbReference type="EMBL" id="MBU5592956.1"/>
    </source>
</evidence>
<accession>A0ABS6F374</accession>
<gene>
    <name evidence="6" type="ORF">KQI89_14490</name>
</gene>
<name>A0ABS6F374_9CLOT</name>
<feature type="domain" description="PRD" evidence="5">
    <location>
        <begin position="291"/>
        <end position="398"/>
    </location>
</feature>
<dbReference type="InterPro" id="IPR011608">
    <property type="entry name" value="PRD"/>
</dbReference>
<proteinExistence type="predicted"/>
<keyword evidence="7" id="KW-1185">Reference proteome</keyword>
<feature type="domain" description="PTS EIIA type-2" evidence="3">
    <location>
        <begin position="496"/>
        <end position="636"/>
    </location>
</feature>
<dbReference type="Pfam" id="PF00874">
    <property type="entry name" value="PRD"/>
    <property type="match status" value="2"/>
</dbReference>
<dbReference type="InterPro" id="IPR050661">
    <property type="entry name" value="BglG_antiterminators"/>
</dbReference>
<keyword evidence="1" id="KW-0805">Transcription regulation</keyword>
<dbReference type="InterPro" id="IPR002178">
    <property type="entry name" value="PTS_EIIA_type-2_dom"/>
</dbReference>
<evidence type="ECO:0000313" key="7">
    <source>
        <dbReference type="Proteomes" id="UP000736583"/>
    </source>
</evidence>
<evidence type="ECO:0000256" key="1">
    <source>
        <dbReference type="ARBA" id="ARBA00023015"/>
    </source>
</evidence>
<dbReference type="PROSITE" id="PS51372">
    <property type="entry name" value="PRD_2"/>
    <property type="match status" value="2"/>
</dbReference>
<dbReference type="CDD" id="cd05568">
    <property type="entry name" value="PTS_IIB_bgl_like"/>
    <property type="match status" value="1"/>
</dbReference>
<dbReference type="CDD" id="cd00211">
    <property type="entry name" value="PTS_IIA_fru"/>
    <property type="match status" value="1"/>
</dbReference>
<dbReference type="InterPro" id="IPR013011">
    <property type="entry name" value="PTS_EIIB_2"/>
</dbReference>
<comment type="caution">
    <text evidence="6">The sequence shown here is derived from an EMBL/GenBank/DDBJ whole genome shotgun (WGS) entry which is preliminary data.</text>
</comment>
<feature type="domain" description="PRD" evidence="5">
    <location>
        <begin position="179"/>
        <end position="286"/>
    </location>
</feature>
<evidence type="ECO:0000259" key="5">
    <source>
        <dbReference type="PROSITE" id="PS51372"/>
    </source>
</evidence>
<dbReference type="Pfam" id="PF05043">
    <property type="entry name" value="Mga"/>
    <property type="match status" value="1"/>
</dbReference>
<sequence>MFSKRQKQIILYLIKANEVVTSKWIAKELGLSDRTIRNEIKLMKDGCSLIGISITSIPGNGYKINIEDEQLFKSKFEKSIGKEEYNSTIDFSYKKNRVEYLVKRFLLQNKGVKIDELVDELFVSRSTIQKDLKVVKQILKKYKLKLVNQPYRGTYVEGNEYMKRICLSNYISNDSGVLNVDNETFKLFEKIKEVIIEKVNKYEVEISDIALHNLTTHIMVACKRIEEDSIVENLNDYLVEKYPLEKGVAHEIVQEVQEYTGLVFSSSEIDYIILHLLGTKLLYKDNFIENKEFDDARSIVQCMLKKLETEFNWQLKDDREFIQALTLHIRSAINRLKCSMNIRNPLLNDIKVKYPIALDGAIIASKCIEEYLSLNVGENEIAYIAVHIAAALERIEMTQNKIKKVIIVCASGVGSAKLLFYHLKKIFAHELEIVDSINYYELREYNLSSIDFIISTIPIKEPIGIPVQVVKTFLEEEDIDNIKSKIYLGPEHKTSLFLHHSRVFIHKEFDNKESVLRFMCEELYKQGLVPKNYINLVLEREAVASTGFGNLVAIPHPIKPVTEEAFWTICTLKQPILWENDQMVQFICLLNTPKEVKENLNNMYEKLIFVIEDKMFVEKIIKSDSVDEIINILDTGI</sequence>
<evidence type="ECO:0000256" key="2">
    <source>
        <dbReference type="ARBA" id="ARBA00023163"/>
    </source>
</evidence>
<dbReference type="RefSeq" id="WP_216457652.1">
    <property type="nucleotide sequence ID" value="NZ_JAHLQL010000006.1"/>
</dbReference>
<feature type="domain" description="PTS EIIB type-2" evidence="4">
    <location>
        <begin position="403"/>
        <end position="494"/>
    </location>
</feature>
<dbReference type="PROSITE" id="PS51099">
    <property type="entry name" value="PTS_EIIB_TYPE_2"/>
    <property type="match status" value="1"/>
</dbReference>
<dbReference type="Proteomes" id="UP000736583">
    <property type="component" value="Unassembled WGS sequence"/>
</dbReference>
<dbReference type="EMBL" id="JAHLQL010000006">
    <property type="protein sequence ID" value="MBU5592956.1"/>
    <property type="molecule type" value="Genomic_DNA"/>
</dbReference>
<dbReference type="InterPro" id="IPR007737">
    <property type="entry name" value="Mga_HTH"/>
</dbReference>
<evidence type="ECO:0000259" key="3">
    <source>
        <dbReference type="PROSITE" id="PS51094"/>
    </source>
</evidence>
<dbReference type="Pfam" id="PF00359">
    <property type="entry name" value="PTS_EIIA_2"/>
    <property type="match status" value="1"/>
</dbReference>
<organism evidence="6 7">
    <name type="scientific">Clostridium simiarum</name>
    <dbReference type="NCBI Taxonomy" id="2841506"/>
    <lineage>
        <taxon>Bacteria</taxon>
        <taxon>Bacillati</taxon>
        <taxon>Bacillota</taxon>
        <taxon>Clostridia</taxon>
        <taxon>Eubacteriales</taxon>
        <taxon>Clostridiaceae</taxon>
        <taxon>Clostridium</taxon>
    </lineage>
</organism>
<protein>
    <submittedName>
        <fullName evidence="6">BglG family transcription antiterminator</fullName>
    </submittedName>
</protein>
<dbReference type="PANTHER" id="PTHR30185:SF13">
    <property type="entry name" value="LICABCH OPERON REGULATOR-RELATED"/>
    <property type="match status" value="1"/>
</dbReference>